<dbReference type="GO" id="GO:0003777">
    <property type="term" value="F:microtubule motor activity"/>
    <property type="evidence" value="ECO:0007669"/>
    <property type="project" value="InterPro"/>
</dbReference>
<reference evidence="4 5" key="1">
    <citation type="submission" date="2023-03" db="EMBL/GenBank/DDBJ databases">
        <title>Genome sequence of Lichtheimia ornata CBS 291.66.</title>
        <authorList>
            <person name="Mohabir J.T."/>
            <person name="Shea T.P."/>
            <person name="Kurbessoian T."/>
            <person name="Berby B."/>
            <person name="Fontaine J."/>
            <person name="Livny J."/>
            <person name="Gnirke A."/>
            <person name="Stajich J.E."/>
            <person name="Cuomo C.A."/>
        </authorList>
    </citation>
    <scope>NUCLEOTIDE SEQUENCE [LARGE SCALE GENOMIC DNA]</scope>
    <source>
        <strain evidence="4">CBS 291.66</strain>
    </source>
</reference>
<feature type="domain" description="Kinesin motor" evidence="3">
    <location>
        <begin position="3"/>
        <end position="305"/>
    </location>
</feature>
<sequence>MAVSKIRTVACLHPSSRPSLSSPHIQINTFASESFITIDNPPDITAFGQIRQRYNFSRCVTQPEQCKPEVEDLVQKALEGYNSAAVFMSTGPLDPFTSRQTILHQLLSYLDEQLNYVNESRKRDGKRSIQLDYAFLGFGDNNNCYDLRADRKLKKQYIGEHGLDTIMRRVNNANDIWKNTKEGSRVPFVLRLRLSDDRHFLGTLTIIDLLFPWRQPSAVGDQHYAFQDLVQVLNDYADLEFEGSISNSTNHLLTKITAECFCGPCKTAVFAYINEYPDNVVRDTIDTLELMQTVRRIRTVAIRNTVDNRMIDVYKQQLNTLQRKYESEHIRASNLETELNNAVQQLNVKDMDLHRVEVDEARARHESDETRKMMENQLEKMGRRLELERLKAVYEESKHVTKAIELDGKIIRLRSTLFCASAASVKHQEDLQNAYARIQKDEQIMQEQLSVIHQQDTTIQDMKDAKTAADEEKERLTQVVESLNDEIEKRQNELDNKKAVLDKKMNTIRRQKEALQQARQRLDDQDELLELKQSAIKSKDDHVTRLRELLERKQKQQRKSEKKAVDGKTLEDLEMLVESLKGDLAEAEDGKKALEKVIHEAKERAKSQEKTLRAQERTLTKAEKQQADYKHAQEAVKQLEGEKRRFMTEISRFTRTSSLMEDRIRQLERENYNLVNGLSKGSGEQEARNKEEEQPQPQQQQQHGNNDAHIVDDTFEEHAVESPSATNKPVARSLSRKLKQMKQQGNSSKATNKKGTPRREQQTSSSPEPILLSEADQSPILEYLGSDFEPVLRLPNVGVGENGDDDTPLVDRSVTEEMKNVEDHRDNNQSNTMDTQQHEGPNTRQKNRRDDNQPRVVSASQDATLDTQQSDGPNTQQTNQQDDIQSSAVVPSQDDTVDTQQSISLENSQPEYPQQRQRRQTRKRRRLADLKKREVEDYEGDLSPLSKVQRLINDNDKK</sequence>
<evidence type="ECO:0000256" key="1">
    <source>
        <dbReference type="SAM" id="Coils"/>
    </source>
</evidence>
<dbReference type="AlphaFoldDB" id="A0AAD7UUC5"/>
<protein>
    <recommendedName>
        <fullName evidence="3">Kinesin motor domain-containing protein</fullName>
    </recommendedName>
</protein>
<evidence type="ECO:0000313" key="5">
    <source>
        <dbReference type="Proteomes" id="UP001234581"/>
    </source>
</evidence>
<keyword evidence="5" id="KW-1185">Reference proteome</keyword>
<dbReference type="SUPFAM" id="SSF52540">
    <property type="entry name" value="P-loop containing nucleoside triphosphate hydrolases"/>
    <property type="match status" value="1"/>
</dbReference>
<dbReference type="GeneID" id="83218174"/>
<dbReference type="InterPro" id="IPR001752">
    <property type="entry name" value="Kinesin_motor_dom"/>
</dbReference>
<dbReference type="Proteomes" id="UP001234581">
    <property type="component" value="Unassembled WGS sequence"/>
</dbReference>
<comment type="caution">
    <text evidence="4">The sequence shown here is derived from an EMBL/GenBank/DDBJ whole genome shotgun (WGS) entry which is preliminary data.</text>
</comment>
<dbReference type="EMBL" id="JARTCD010000075">
    <property type="protein sequence ID" value="KAJ8653622.1"/>
    <property type="molecule type" value="Genomic_DNA"/>
</dbReference>
<dbReference type="GO" id="GO:0007018">
    <property type="term" value="P:microtubule-based movement"/>
    <property type="evidence" value="ECO:0007669"/>
    <property type="project" value="InterPro"/>
</dbReference>
<feature type="compositionally biased region" description="Basic residues" evidence="2">
    <location>
        <begin position="916"/>
        <end position="926"/>
    </location>
</feature>
<accession>A0AAD7UUC5</accession>
<feature type="compositionally biased region" description="Basic and acidic residues" evidence="2">
    <location>
        <begin position="683"/>
        <end position="693"/>
    </location>
</feature>
<feature type="region of interest" description="Disordered" evidence="2">
    <location>
        <begin position="793"/>
        <end position="958"/>
    </location>
</feature>
<dbReference type="GO" id="GO:0005524">
    <property type="term" value="F:ATP binding"/>
    <property type="evidence" value="ECO:0007669"/>
    <property type="project" value="InterPro"/>
</dbReference>
<keyword evidence="1" id="KW-0175">Coiled coil</keyword>
<gene>
    <name evidence="4" type="ORF">O0I10_010772</name>
</gene>
<proteinExistence type="predicted"/>
<feature type="compositionally biased region" description="Low complexity" evidence="2">
    <location>
        <begin position="874"/>
        <end position="887"/>
    </location>
</feature>
<feature type="compositionally biased region" description="Polar residues" evidence="2">
    <location>
        <begin position="888"/>
        <end position="912"/>
    </location>
</feature>
<feature type="compositionally biased region" description="Basic and acidic residues" evidence="2">
    <location>
        <begin position="709"/>
        <end position="720"/>
    </location>
</feature>
<dbReference type="GO" id="GO:0008017">
    <property type="term" value="F:microtubule binding"/>
    <property type="evidence" value="ECO:0007669"/>
    <property type="project" value="InterPro"/>
</dbReference>
<evidence type="ECO:0000256" key="2">
    <source>
        <dbReference type="SAM" id="MobiDB-lite"/>
    </source>
</evidence>
<feature type="compositionally biased region" description="Polar residues" evidence="2">
    <location>
        <begin position="858"/>
        <end position="873"/>
    </location>
</feature>
<evidence type="ECO:0000313" key="4">
    <source>
        <dbReference type="EMBL" id="KAJ8653622.1"/>
    </source>
</evidence>
<feature type="compositionally biased region" description="Polar residues" evidence="2">
    <location>
        <begin position="741"/>
        <end position="750"/>
    </location>
</feature>
<evidence type="ECO:0000259" key="3">
    <source>
        <dbReference type="SMART" id="SM00129"/>
    </source>
</evidence>
<organism evidence="4 5">
    <name type="scientific">Lichtheimia ornata</name>
    <dbReference type="NCBI Taxonomy" id="688661"/>
    <lineage>
        <taxon>Eukaryota</taxon>
        <taxon>Fungi</taxon>
        <taxon>Fungi incertae sedis</taxon>
        <taxon>Mucoromycota</taxon>
        <taxon>Mucoromycotina</taxon>
        <taxon>Mucoromycetes</taxon>
        <taxon>Mucorales</taxon>
        <taxon>Lichtheimiaceae</taxon>
        <taxon>Lichtheimia</taxon>
    </lineage>
</organism>
<feature type="region of interest" description="Disordered" evidence="2">
    <location>
        <begin position="605"/>
        <end position="627"/>
    </location>
</feature>
<dbReference type="RefSeq" id="XP_058338536.1">
    <property type="nucleotide sequence ID" value="XM_058490747.1"/>
</dbReference>
<dbReference type="InterPro" id="IPR027417">
    <property type="entry name" value="P-loop_NTPase"/>
</dbReference>
<feature type="coiled-coil region" evidence="1">
    <location>
        <begin position="311"/>
        <end position="345"/>
    </location>
</feature>
<feature type="region of interest" description="Disordered" evidence="2">
    <location>
        <begin position="674"/>
        <end position="778"/>
    </location>
</feature>
<name>A0AAD7UUC5_9FUNG</name>
<dbReference type="SMART" id="SM00129">
    <property type="entry name" value="KISc"/>
    <property type="match status" value="1"/>
</dbReference>
<feature type="compositionally biased region" description="Polar residues" evidence="2">
    <location>
        <begin position="828"/>
        <end position="844"/>
    </location>
</feature>
<feature type="compositionally biased region" description="Basic and acidic residues" evidence="2">
    <location>
        <begin position="813"/>
        <end position="827"/>
    </location>
</feature>